<proteinExistence type="predicted"/>
<comment type="caution">
    <text evidence="5">The sequence shown here is derived from an EMBL/GenBank/DDBJ whole genome shotgun (WGS) entry which is preliminary data.</text>
</comment>
<evidence type="ECO:0000256" key="3">
    <source>
        <dbReference type="ARBA" id="ARBA00023163"/>
    </source>
</evidence>
<reference evidence="6" key="1">
    <citation type="submission" date="2018-08" db="EMBL/GenBank/DDBJ databases">
        <authorList>
            <person name="Grouzdev D.S."/>
            <person name="Krutkina M.S."/>
        </authorList>
    </citation>
    <scope>NUCLEOTIDE SEQUENCE [LARGE SCALE GENOMIC DNA]</scope>
    <source>
        <strain evidence="6">4-11</strain>
    </source>
</reference>
<sequence length="119" mass="13516">MSVYKSIMQGLDDAVKYQEGKIDASKTKIAVKPVESFTNEDIKQIRKRVGLSQVVFASSLGVSKKTVEAWERGRNTPAGPSRRLLQLIRDNPEIIEQIIGIRKNCHIFHKTRHFKPLEA</sequence>
<dbReference type="Gene3D" id="1.10.260.40">
    <property type="entry name" value="lambda repressor-like DNA-binding domains"/>
    <property type="match status" value="1"/>
</dbReference>
<keyword evidence="1" id="KW-0805">Transcription regulation</keyword>
<dbReference type="AlphaFoldDB" id="A0A372MEB9"/>
<reference evidence="5 6" key="2">
    <citation type="submission" date="2018-09" db="EMBL/GenBank/DDBJ databases">
        <title>Genome of Sphaerochaeta halotolerans strain 4-11.</title>
        <authorList>
            <person name="Nazina T.N."/>
            <person name="Sokolova D.S."/>
        </authorList>
    </citation>
    <scope>NUCLEOTIDE SEQUENCE [LARGE SCALE GENOMIC DNA]</scope>
    <source>
        <strain evidence="5 6">4-11</strain>
    </source>
</reference>
<evidence type="ECO:0000256" key="2">
    <source>
        <dbReference type="ARBA" id="ARBA00023125"/>
    </source>
</evidence>
<dbReference type="InterPro" id="IPR010982">
    <property type="entry name" value="Lambda_DNA-bd_dom_sf"/>
</dbReference>
<evidence type="ECO:0000256" key="1">
    <source>
        <dbReference type="ARBA" id="ARBA00023015"/>
    </source>
</evidence>
<dbReference type="PANTHER" id="PTHR36511">
    <property type="entry name" value="MERR FAMILY BACTERIAL REGULATORY PROTEIN"/>
    <property type="match status" value="1"/>
</dbReference>
<dbReference type="EMBL" id="QUWK01000022">
    <property type="protein sequence ID" value="RFU93718.1"/>
    <property type="molecule type" value="Genomic_DNA"/>
</dbReference>
<feature type="domain" description="HTH cro/C1-type" evidence="4">
    <location>
        <begin position="42"/>
        <end position="77"/>
    </location>
</feature>
<keyword evidence="2" id="KW-0238">DNA-binding</keyword>
<dbReference type="CDD" id="cd00093">
    <property type="entry name" value="HTH_XRE"/>
    <property type="match status" value="1"/>
</dbReference>
<dbReference type="InterPro" id="IPR001387">
    <property type="entry name" value="Cro/C1-type_HTH"/>
</dbReference>
<dbReference type="Pfam" id="PF01381">
    <property type="entry name" value="HTH_3"/>
    <property type="match status" value="1"/>
</dbReference>
<dbReference type="PROSITE" id="PS50943">
    <property type="entry name" value="HTH_CROC1"/>
    <property type="match status" value="1"/>
</dbReference>
<keyword evidence="3" id="KW-0804">Transcription</keyword>
<evidence type="ECO:0000313" key="6">
    <source>
        <dbReference type="Proteomes" id="UP000264002"/>
    </source>
</evidence>
<dbReference type="SUPFAM" id="SSF47413">
    <property type="entry name" value="lambda repressor-like DNA-binding domains"/>
    <property type="match status" value="1"/>
</dbReference>
<keyword evidence="6" id="KW-1185">Reference proteome</keyword>
<evidence type="ECO:0000313" key="5">
    <source>
        <dbReference type="EMBL" id="RFU93718.1"/>
    </source>
</evidence>
<dbReference type="RefSeq" id="WP_117331525.1">
    <property type="nucleotide sequence ID" value="NZ_QUWK01000022.1"/>
</dbReference>
<dbReference type="InterPro" id="IPR052359">
    <property type="entry name" value="HTH-type_reg/antitoxin"/>
</dbReference>
<dbReference type="SMART" id="SM00530">
    <property type="entry name" value="HTH_XRE"/>
    <property type="match status" value="1"/>
</dbReference>
<dbReference type="GO" id="GO:0003677">
    <property type="term" value="F:DNA binding"/>
    <property type="evidence" value="ECO:0007669"/>
    <property type="project" value="UniProtKB-KW"/>
</dbReference>
<dbReference type="PANTHER" id="PTHR36511:SF4">
    <property type="entry name" value="ANTITOXIN MQSA"/>
    <property type="match status" value="1"/>
</dbReference>
<accession>A0A372MEB9</accession>
<name>A0A372MEB9_9SPIR</name>
<evidence type="ECO:0000259" key="4">
    <source>
        <dbReference type="PROSITE" id="PS50943"/>
    </source>
</evidence>
<dbReference type="OrthoDB" id="9813152at2"/>
<dbReference type="Proteomes" id="UP000264002">
    <property type="component" value="Unassembled WGS sequence"/>
</dbReference>
<protein>
    <submittedName>
        <fullName evidence="5">Helix-turn-helix domain-containing protein</fullName>
    </submittedName>
</protein>
<gene>
    <name evidence="5" type="ORF">DYP60_13395</name>
</gene>
<organism evidence="5 6">
    <name type="scientific">Sphaerochaeta halotolerans</name>
    <dbReference type="NCBI Taxonomy" id="2293840"/>
    <lineage>
        <taxon>Bacteria</taxon>
        <taxon>Pseudomonadati</taxon>
        <taxon>Spirochaetota</taxon>
        <taxon>Spirochaetia</taxon>
        <taxon>Spirochaetales</taxon>
        <taxon>Sphaerochaetaceae</taxon>
        <taxon>Sphaerochaeta</taxon>
    </lineage>
</organism>